<proteinExistence type="inferred from homology"/>
<comment type="similarity">
    <text evidence="1 4">Belongs to the cyclophilin-type PPIase family.</text>
</comment>
<dbReference type="SUPFAM" id="SSF50891">
    <property type="entry name" value="Cyclophilin-like"/>
    <property type="match status" value="1"/>
</dbReference>
<evidence type="ECO:0000256" key="1">
    <source>
        <dbReference type="ARBA" id="ARBA00007365"/>
    </source>
</evidence>
<dbReference type="InterPro" id="IPR002130">
    <property type="entry name" value="Cyclophilin-type_PPIase_dom"/>
</dbReference>
<comment type="catalytic activity">
    <reaction evidence="4">
        <text>[protein]-peptidylproline (omega=180) = [protein]-peptidylproline (omega=0)</text>
        <dbReference type="Rhea" id="RHEA:16237"/>
        <dbReference type="Rhea" id="RHEA-COMP:10747"/>
        <dbReference type="Rhea" id="RHEA-COMP:10748"/>
        <dbReference type="ChEBI" id="CHEBI:83833"/>
        <dbReference type="ChEBI" id="CHEBI:83834"/>
        <dbReference type="EC" id="5.2.1.8"/>
    </reaction>
</comment>
<dbReference type="PRINTS" id="PR00153">
    <property type="entry name" value="CSAPPISMRASE"/>
</dbReference>
<dbReference type="InterPro" id="IPR044666">
    <property type="entry name" value="Cyclophilin_A-like"/>
</dbReference>
<evidence type="ECO:0000256" key="2">
    <source>
        <dbReference type="ARBA" id="ARBA00023110"/>
    </source>
</evidence>
<evidence type="ECO:0000313" key="6">
    <source>
        <dbReference type="EMBL" id="HHJ52016.1"/>
    </source>
</evidence>
<dbReference type="PROSITE" id="PS50072">
    <property type="entry name" value="CSA_PPIASE_2"/>
    <property type="match status" value="1"/>
</dbReference>
<sequence length="207" mass="22819">MLAQQTEQPDSGVIRVLKDYRAHPVLQSTLAKFFPAYFKDEASNGDAVELLPAALRPDSLAAGQRAKYAVIETEYGNVRLELLWEKAPLTCRNFVYLAEKRFYDGLVFHRVIPDFVVQGGDPDGTGWGGPPYLIPSEDNNVPFTRGSVGMATSGFDTGGSQFFICHSPQPHLTANYTLFARVVEGMEAVDRILPGDVIKSIKIEPVK</sequence>
<evidence type="ECO:0000259" key="5">
    <source>
        <dbReference type="PROSITE" id="PS50072"/>
    </source>
</evidence>
<reference evidence="6" key="1">
    <citation type="journal article" date="2020" name="mSystems">
        <title>Genome- and Community-Level Interaction Insights into Carbon Utilization and Element Cycling Functions of Hydrothermarchaeota in Hydrothermal Sediment.</title>
        <authorList>
            <person name="Zhou Z."/>
            <person name="Liu Y."/>
            <person name="Xu W."/>
            <person name="Pan J."/>
            <person name="Luo Z.H."/>
            <person name="Li M."/>
        </authorList>
    </citation>
    <scope>NUCLEOTIDE SEQUENCE [LARGE SCALE GENOMIC DNA]</scope>
    <source>
        <strain evidence="6">HyVt-527</strain>
    </source>
</reference>
<keyword evidence="3 4" id="KW-0413">Isomerase</keyword>
<comment type="caution">
    <text evidence="6">The sequence shown here is derived from an EMBL/GenBank/DDBJ whole genome shotgun (WGS) entry which is preliminary data.</text>
</comment>
<organism evidence="6">
    <name type="scientific">Caldithrix abyssi</name>
    <dbReference type="NCBI Taxonomy" id="187145"/>
    <lineage>
        <taxon>Bacteria</taxon>
        <taxon>Pseudomonadati</taxon>
        <taxon>Calditrichota</taxon>
        <taxon>Calditrichia</taxon>
        <taxon>Calditrichales</taxon>
        <taxon>Calditrichaceae</taxon>
        <taxon>Caldithrix</taxon>
    </lineage>
</organism>
<accession>A0A7V5PMV2</accession>
<dbReference type="PROSITE" id="PS00170">
    <property type="entry name" value="CSA_PPIASE_1"/>
    <property type="match status" value="1"/>
</dbReference>
<dbReference type="AlphaFoldDB" id="A0A7V5PMV2"/>
<dbReference type="Gene3D" id="2.40.100.10">
    <property type="entry name" value="Cyclophilin-like"/>
    <property type="match status" value="1"/>
</dbReference>
<dbReference type="EC" id="5.2.1.8" evidence="4"/>
<gene>
    <name evidence="6" type="ORF">ENJ89_02370</name>
</gene>
<protein>
    <recommendedName>
        <fullName evidence="4">Peptidyl-prolyl cis-trans isomerase</fullName>
        <shortName evidence="4">PPIase</shortName>
        <ecNumber evidence="4">5.2.1.8</ecNumber>
    </recommendedName>
</protein>
<evidence type="ECO:0000256" key="4">
    <source>
        <dbReference type="RuleBase" id="RU363019"/>
    </source>
</evidence>
<dbReference type="EMBL" id="DROD01000170">
    <property type="protein sequence ID" value="HHJ52016.1"/>
    <property type="molecule type" value="Genomic_DNA"/>
</dbReference>
<comment type="function">
    <text evidence="4">PPIases accelerate the folding of proteins. It catalyzes the cis-trans isomerization of proline imidic peptide bonds in oligopeptides.</text>
</comment>
<evidence type="ECO:0000256" key="3">
    <source>
        <dbReference type="ARBA" id="ARBA00023235"/>
    </source>
</evidence>
<dbReference type="PANTHER" id="PTHR45625:SF4">
    <property type="entry name" value="PEPTIDYLPROLYL ISOMERASE DOMAIN AND WD REPEAT-CONTAINING PROTEIN 1"/>
    <property type="match status" value="1"/>
</dbReference>
<dbReference type="Proteomes" id="UP000886124">
    <property type="component" value="Unassembled WGS sequence"/>
</dbReference>
<dbReference type="GO" id="GO:0003755">
    <property type="term" value="F:peptidyl-prolyl cis-trans isomerase activity"/>
    <property type="evidence" value="ECO:0007669"/>
    <property type="project" value="UniProtKB-UniRule"/>
</dbReference>
<dbReference type="InterPro" id="IPR029000">
    <property type="entry name" value="Cyclophilin-like_dom_sf"/>
</dbReference>
<dbReference type="PANTHER" id="PTHR45625">
    <property type="entry name" value="PEPTIDYL-PROLYL CIS-TRANS ISOMERASE-RELATED"/>
    <property type="match status" value="1"/>
</dbReference>
<feature type="domain" description="PPIase cyclophilin-type" evidence="5">
    <location>
        <begin position="65"/>
        <end position="207"/>
    </location>
</feature>
<keyword evidence="2 4" id="KW-0697">Rotamase</keyword>
<dbReference type="Pfam" id="PF00160">
    <property type="entry name" value="Pro_isomerase"/>
    <property type="match status" value="1"/>
</dbReference>
<name>A0A7V5PMV2_CALAY</name>
<dbReference type="CDD" id="cd00317">
    <property type="entry name" value="cyclophilin"/>
    <property type="match status" value="1"/>
</dbReference>
<dbReference type="GO" id="GO:0006457">
    <property type="term" value="P:protein folding"/>
    <property type="evidence" value="ECO:0007669"/>
    <property type="project" value="InterPro"/>
</dbReference>
<dbReference type="InterPro" id="IPR020892">
    <property type="entry name" value="Cyclophilin-type_PPIase_CS"/>
</dbReference>